<evidence type="ECO:0000313" key="3">
    <source>
        <dbReference type="Proteomes" id="UP000186456"/>
    </source>
</evidence>
<dbReference type="InterPro" id="IPR013149">
    <property type="entry name" value="ADH-like_C"/>
</dbReference>
<accession>A0A1H0MME3</accession>
<name>A0A1H0MME3_MICTS</name>
<feature type="domain" description="Enoyl reductase (ER)" evidence="1">
    <location>
        <begin position="7"/>
        <end position="370"/>
    </location>
</feature>
<dbReference type="InterPro" id="IPR013154">
    <property type="entry name" value="ADH-like_N"/>
</dbReference>
<dbReference type="PANTHER" id="PTHR45348">
    <property type="entry name" value="HYPOTHETICAL OXIDOREDUCTASE (EUROFUNG)"/>
    <property type="match status" value="1"/>
</dbReference>
<proteinExistence type="predicted"/>
<protein>
    <submittedName>
        <fullName evidence="2">Alcohol dehydrogenase GroES-like domain-containing protein</fullName>
    </submittedName>
</protein>
<dbReference type="RefSeq" id="WP_074694651.1">
    <property type="nucleotide sequence ID" value="NZ_FNJN01000002.1"/>
</dbReference>
<evidence type="ECO:0000313" key="2">
    <source>
        <dbReference type="EMBL" id="SDO81310.1"/>
    </source>
</evidence>
<dbReference type="CDD" id="cd08249">
    <property type="entry name" value="enoyl_reductase_like"/>
    <property type="match status" value="1"/>
</dbReference>
<dbReference type="Pfam" id="PF08240">
    <property type="entry name" value="ADH_N"/>
    <property type="match status" value="1"/>
</dbReference>
<dbReference type="Proteomes" id="UP000186456">
    <property type="component" value="Unassembled WGS sequence"/>
</dbReference>
<dbReference type="InterPro" id="IPR020843">
    <property type="entry name" value="ER"/>
</dbReference>
<organism evidence="2 3">
    <name type="scientific">Microbacterium testaceum (strain StLB037)</name>
    <dbReference type="NCBI Taxonomy" id="979556"/>
    <lineage>
        <taxon>Bacteria</taxon>
        <taxon>Bacillati</taxon>
        <taxon>Actinomycetota</taxon>
        <taxon>Actinomycetes</taxon>
        <taxon>Micrococcales</taxon>
        <taxon>Microbacteriaceae</taxon>
        <taxon>Microbacterium</taxon>
    </lineage>
</organism>
<dbReference type="InterPro" id="IPR011032">
    <property type="entry name" value="GroES-like_sf"/>
</dbReference>
<dbReference type="EMBL" id="FNJN01000002">
    <property type="protein sequence ID" value="SDO81310.1"/>
    <property type="molecule type" value="Genomic_DNA"/>
</dbReference>
<dbReference type="InterPro" id="IPR047122">
    <property type="entry name" value="Trans-enoyl_RdTase-like"/>
</dbReference>
<dbReference type="SUPFAM" id="SSF50129">
    <property type="entry name" value="GroES-like"/>
    <property type="match status" value="1"/>
</dbReference>
<reference evidence="2 3" key="1">
    <citation type="submission" date="2016-10" db="EMBL/GenBank/DDBJ databases">
        <authorList>
            <person name="de Groot N.N."/>
        </authorList>
    </citation>
    <scope>NUCLEOTIDE SEQUENCE [LARGE SCALE GENOMIC DNA]</scope>
    <source>
        <strain evidence="2 3">StLB037</strain>
    </source>
</reference>
<dbReference type="AlphaFoldDB" id="A0A1H0MME3"/>
<dbReference type="PANTHER" id="PTHR45348:SF2">
    <property type="entry name" value="ZINC-TYPE ALCOHOL DEHYDROGENASE-LIKE PROTEIN C2E1P3.01"/>
    <property type="match status" value="1"/>
</dbReference>
<dbReference type="Gene3D" id="3.40.50.720">
    <property type="entry name" value="NAD(P)-binding Rossmann-like Domain"/>
    <property type="match status" value="1"/>
</dbReference>
<gene>
    <name evidence="2" type="ORF">SAMN04487788_1038</name>
</gene>
<dbReference type="Pfam" id="PF00107">
    <property type="entry name" value="ADH_zinc_N"/>
    <property type="match status" value="1"/>
</dbReference>
<dbReference type="Gene3D" id="3.90.180.10">
    <property type="entry name" value="Medium-chain alcohol dehydrogenases, catalytic domain"/>
    <property type="match status" value="1"/>
</dbReference>
<dbReference type="InterPro" id="IPR036291">
    <property type="entry name" value="NAD(P)-bd_dom_sf"/>
</dbReference>
<dbReference type="GO" id="GO:0016651">
    <property type="term" value="F:oxidoreductase activity, acting on NAD(P)H"/>
    <property type="evidence" value="ECO:0007669"/>
    <property type="project" value="InterPro"/>
</dbReference>
<dbReference type="SUPFAM" id="SSF51735">
    <property type="entry name" value="NAD(P)-binding Rossmann-fold domains"/>
    <property type="match status" value="1"/>
</dbReference>
<sequence length="372" mass="38800">MSSHPAALLSAPRAALTRGTVDTPAPAADEVLVRVRAVAVNPLDWVIQGTSRITYRWLQTPAVLGSDVAGEVVAIGSGVTRLRVGQRVFGLATGTDRGRDPLREGAFQEYTTLLERLTAPTPDSLSDEEAAVFPLGLSTAACALFQPQHLGLRMPGDPAPDTARGVVVIWGGSTSVGMNAIQLARAAGYDVVTTASARNAATVRNLGADAVVDHRSPSAVAELVAAVGGRPVVGAVALGAGSTDACIDVLTRTGGNRLAMASTPIALDSLVGRRRLFPAMLPVFTRIGLGTLRSTLRARRRGIRANFVWGSSLRDDEMGPRLWGEVVPRLLAEGSLRPAPAPLVVGDGLDTVQGALDRQRAGVSAQKIVVRL</sequence>
<dbReference type="SMART" id="SM00829">
    <property type="entry name" value="PKS_ER"/>
    <property type="match status" value="1"/>
</dbReference>
<evidence type="ECO:0000259" key="1">
    <source>
        <dbReference type="SMART" id="SM00829"/>
    </source>
</evidence>